<gene>
    <name evidence="1" type="ORF">METZ01_LOCUS496466</name>
</gene>
<evidence type="ECO:0000313" key="1">
    <source>
        <dbReference type="EMBL" id="SVE43612.1"/>
    </source>
</evidence>
<name>A0A383DGJ7_9ZZZZ</name>
<sequence>HILAKIENKQYVSVAQFKNDLTEYLDEVRIRHRDKHDVSLHMGTWYEAMNLLTNAHWTKYIFNAMSDLKEIPIQP</sequence>
<dbReference type="AlphaFoldDB" id="A0A383DGJ7"/>
<proteinExistence type="predicted"/>
<organism evidence="1">
    <name type="scientific">marine metagenome</name>
    <dbReference type="NCBI Taxonomy" id="408172"/>
    <lineage>
        <taxon>unclassified sequences</taxon>
        <taxon>metagenomes</taxon>
        <taxon>ecological metagenomes</taxon>
    </lineage>
</organism>
<protein>
    <submittedName>
        <fullName evidence="1">Uncharacterized protein</fullName>
    </submittedName>
</protein>
<reference evidence="1" key="1">
    <citation type="submission" date="2018-05" db="EMBL/GenBank/DDBJ databases">
        <authorList>
            <person name="Lanie J.A."/>
            <person name="Ng W.-L."/>
            <person name="Kazmierczak K.M."/>
            <person name="Andrzejewski T.M."/>
            <person name="Davidsen T.M."/>
            <person name="Wayne K.J."/>
            <person name="Tettelin H."/>
            <person name="Glass J.I."/>
            <person name="Rusch D."/>
            <person name="Podicherti R."/>
            <person name="Tsui H.-C.T."/>
            <person name="Winkler M.E."/>
        </authorList>
    </citation>
    <scope>NUCLEOTIDE SEQUENCE</scope>
</reference>
<dbReference type="EMBL" id="UINC01217145">
    <property type="protein sequence ID" value="SVE43612.1"/>
    <property type="molecule type" value="Genomic_DNA"/>
</dbReference>
<accession>A0A383DGJ7</accession>
<feature type="non-terminal residue" evidence="1">
    <location>
        <position position="1"/>
    </location>
</feature>